<evidence type="ECO:0000313" key="1">
    <source>
        <dbReference type="EMBL" id="GAA0873733.1"/>
    </source>
</evidence>
<name>A0ABP3XWB3_9FLAO</name>
<proteinExistence type="predicted"/>
<gene>
    <name evidence="1" type="ORF">GCM10009118_01410</name>
</gene>
<reference evidence="2" key="1">
    <citation type="journal article" date="2019" name="Int. J. Syst. Evol. Microbiol.">
        <title>The Global Catalogue of Microorganisms (GCM) 10K type strain sequencing project: providing services to taxonomists for standard genome sequencing and annotation.</title>
        <authorList>
            <consortium name="The Broad Institute Genomics Platform"/>
            <consortium name="The Broad Institute Genome Sequencing Center for Infectious Disease"/>
            <person name="Wu L."/>
            <person name="Ma J."/>
        </authorList>
    </citation>
    <scope>NUCLEOTIDE SEQUENCE [LARGE SCALE GENOMIC DNA]</scope>
    <source>
        <strain evidence="2">JCM 16083</strain>
    </source>
</reference>
<dbReference type="EMBL" id="BAAAFH010000003">
    <property type="protein sequence ID" value="GAA0873733.1"/>
    <property type="molecule type" value="Genomic_DNA"/>
</dbReference>
<comment type="caution">
    <text evidence="1">The sequence shown here is derived from an EMBL/GenBank/DDBJ whole genome shotgun (WGS) entry which is preliminary data.</text>
</comment>
<dbReference type="RefSeq" id="WP_343784058.1">
    <property type="nucleotide sequence ID" value="NZ_BAAAFH010000003.1"/>
</dbReference>
<accession>A0ABP3XWB3</accession>
<dbReference type="Proteomes" id="UP001501126">
    <property type="component" value="Unassembled WGS sequence"/>
</dbReference>
<keyword evidence="2" id="KW-1185">Reference proteome</keyword>
<sequence>MNQLFKNLLVIAICMLPLFSVAQYKYELELSSFNESSPKQAYSFISQKLTYGKRSIENNRFYFESSELYSEEKINQIVTFFDYELKSFQILDRPEEEQE</sequence>
<protein>
    <submittedName>
        <fullName evidence="1">Uncharacterized protein</fullName>
    </submittedName>
</protein>
<evidence type="ECO:0000313" key="2">
    <source>
        <dbReference type="Proteomes" id="UP001501126"/>
    </source>
</evidence>
<organism evidence="1 2">
    <name type="scientific">Wandonia haliotis</name>
    <dbReference type="NCBI Taxonomy" id="574963"/>
    <lineage>
        <taxon>Bacteria</taxon>
        <taxon>Pseudomonadati</taxon>
        <taxon>Bacteroidota</taxon>
        <taxon>Flavobacteriia</taxon>
        <taxon>Flavobacteriales</taxon>
        <taxon>Crocinitomicaceae</taxon>
        <taxon>Wandonia</taxon>
    </lineage>
</organism>